<protein>
    <submittedName>
        <fullName evidence="1">Uncharacterized protein</fullName>
    </submittedName>
</protein>
<dbReference type="EMBL" id="JAUFRC010000003">
    <property type="protein sequence ID" value="MDN3713996.1"/>
    <property type="molecule type" value="Genomic_DNA"/>
</dbReference>
<reference evidence="2" key="1">
    <citation type="journal article" date="2019" name="Int. J. Syst. Evol. Microbiol.">
        <title>The Global Catalogue of Microorganisms (GCM) 10K type strain sequencing project: providing services to taxonomists for standard genome sequencing and annotation.</title>
        <authorList>
            <consortium name="The Broad Institute Genomics Platform"/>
            <consortium name="The Broad Institute Genome Sequencing Center for Infectious Disease"/>
            <person name="Wu L."/>
            <person name="Ma J."/>
        </authorList>
    </citation>
    <scope>NUCLEOTIDE SEQUENCE [LARGE SCALE GENOMIC DNA]</scope>
    <source>
        <strain evidence="2">CECT 8482</strain>
    </source>
</reference>
<evidence type="ECO:0000313" key="2">
    <source>
        <dbReference type="Proteomes" id="UP001243846"/>
    </source>
</evidence>
<proteinExistence type="predicted"/>
<name>A0ABT8DCC8_9RHOB</name>
<organism evidence="1 2">
    <name type="scientific">Paracoccus cavernae</name>
    <dbReference type="NCBI Taxonomy" id="1571207"/>
    <lineage>
        <taxon>Bacteria</taxon>
        <taxon>Pseudomonadati</taxon>
        <taxon>Pseudomonadota</taxon>
        <taxon>Alphaproteobacteria</taxon>
        <taxon>Rhodobacterales</taxon>
        <taxon>Paracoccaceae</taxon>
        <taxon>Paracoccus</taxon>
    </lineage>
</organism>
<gene>
    <name evidence="1" type="ORF">QWZ10_23465</name>
</gene>
<keyword evidence="2" id="KW-1185">Reference proteome</keyword>
<sequence length="105" mass="11337">MARIVAASCEEFLLQHDRVAGRRRESGDMAGLDRFGEIAAETADDQFVGRCGLAGCGQSDRRKAGVKDGGFAHGWRPCRDISGSSFGKPRTDSAFLSRIIFTKGI</sequence>
<evidence type="ECO:0000313" key="1">
    <source>
        <dbReference type="EMBL" id="MDN3713996.1"/>
    </source>
</evidence>
<dbReference type="Proteomes" id="UP001243846">
    <property type="component" value="Unassembled WGS sequence"/>
</dbReference>
<comment type="caution">
    <text evidence="1">The sequence shown here is derived from an EMBL/GenBank/DDBJ whole genome shotgun (WGS) entry which is preliminary data.</text>
</comment>
<accession>A0ABT8DCC8</accession>